<name>A0A061GU54_THECC</name>
<organism evidence="2 3">
    <name type="scientific">Theobroma cacao</name>
    <name type="common">Cacao</name>
    <name type="synonym">Cocoa</name>
    <dbReference type="NCBI Taxonomy" id="3641"/>
    <lineage>
        <taxon>Eukaryota</taxon>
        <taxon>Viridiplantae</taxon>
        <taxon>Streptophyta</taxon>
        <taxon>Embryophyta</taxon>
        <taxon>Tracheophyta</taxon>
        <taxon>Spermatophyta</taxon>
        <taxon>Magnoliopsida</taxon>
        <taxon>eudicotyledons</taxon>
        <taxon>Gunneridae</taxon>
        <taxon>Pentapetalae</taxon>
        <taxon>rosids</taxon>
        <taxon>malvids</taxon>
        <taxon>Malvales</taxon>
        <taxon>Malvaceae</taxon>
        <taxon>Byttnerioideae</taxon>
        <taxon>Theobroma</taxon>
    </lineage>
</organism>
<evidence type="ECO:0000313" key="2">
    <source>
        <dbReference type="EMBL" id="EOY32657.1"/>
    </source>
</evidence>
<protein>
    <submittedName>
        <fullName evidence="2">Uncharacterized protein</fullName>
    </submittedName>
</protein>
<sequence>MKLVKDVVRVNSEIDEIELHALISTPGELSQPIIKDDEDVALILLEQRNVPTVYVSIKGRQTNVMSREEVEQHGNQLNQNEIYNASHIPQHSIRNPQQWQFRYAQESVQPECVMPLSNENTTLEDNTVSLEGDTTTLEDNIAFDEGNEDLFAADEDRFDDNSDDGLEQWHDDSLNDDWLYDSDIPICNNVEGEMEPVRGVDVGDVQCDDPIYNNPIVGENKIRSLNTLLDDSYQERGNARISRMWLIVVLKEKFAIRVKRSCKGRYEVGCKDKACKFNVRATKLPDREEYWQVRTFHKVHTCTIDGLQGRYPTTSVKIIGELMSHKLRANGLALRPMDIICEMRVQWGLECLESEGIEFIVFFSKCKREAIEFYADYYKTTVLVEGCSGSIRSIGHPSEWAIPPYVRQIVVLPTPWRGQAGKPKRRRIPSAGEGIPSTNPTPSPSQSMPPQVCKPKACSSCKQTDHTRNNCPIRRTMFENVSLVGCHGRGQLW</sequence>
<reference evidence="2 3" key="1">
    <citation type="journal article" date="2013" name="Genome Biol.">
        <title>The genome sequence of the most widely cultivated cacao type and its use to identify candidate genes regulating pod color.</title>
        <authorList>
            <person name="Motamayor J.C."/>
            <person name="Mockaitis K."/>
            <person name="Schmutz J."/>
            <person name="Haiminen N."/>
            <person name="Iii D.L."/>
            <person name="Cornejo O."/>
            <person name="Findley S.D."/>
            <person name="Zheng P."/>
            <person name="Utro F."/>
            <person name="Royaert S."/>
            <person name="Saski C."/>
            <person name="Jenkins J."/>
            <person name="Podicheti R."/>
            <person name="Zhao M."/>
            <person name="Scheffler B.E."/>
            <person name="Stack J.C."/>
            <person name="Feltus F.A."/>
            <person name="Mustiga G.M."/>
            <person name="Amores F."/>
            <person name="Phillips W."/>
            <person name="Marelli J.P."/>
            <person name="May G.D."/>
            <person name="Shapiro H."/>
            <person name="Ma J."/>
            <person name="Bustamante C.D."/>
            <person name="Schnell R.J."/>
            <person name="Main D."/>
            <person name="Gilbert D."/>
            <person name="Parida L."/>
            <person name="Kuhn D.N."/>
        </authorList>
    </citation>
    <scope>NUCLEOTIDE SEQUENCE [LARGE SCALE GENOMIC DNA]</scope>
    <source>
        <strain evidence="3">cv. Matina 1-6</strain>
    </source>
</reference>
<dbReference type="AlphaFoldDB" id="A0A061GU54"/>
<dbReference type="InParanoid" id="A0A061GU54"/>
<dbReference type="Gramene" id="EOY32657">
    <property type="protein sequence ID" value="EOY32657"/>
    <property type="gene ID" value="TCM_040682"/>
</dbReference>
<dbReference type="EMBL" id="CM001887">
    <property type="protein sequence ID" value="EOY32657.1"/>
    <property type="molecule type" value="Genomic_DNA"/>
</dbReference>
<dbReference type="HOGENOM" id="CLU_553671_0_0_1"/>
<proteinExistence type="predicted"/>
<evidence type="ECO:0000256" key="1">
    <source>
        <dbReference type="SAM" id="MobiDB-lite"/>
    </source>
</evidence>
<feature type="compositionally biased region" description="Low complexity" evidence="1">
    <location>
        <begin position="436"/>
        <end position="451"/>
    </location>
</feature>
<keyword evidence="3" id="KW-1185">Reference proteome</keyword>
<dbReference type="Proteomes" id="UP000026915">
    <property type="component" value="Chromosome 9"/>
</dbReference>
<feature type="region of interest" description="Disordered" evidence="1">
    <location>
        <begin position="417"/>
        <end position="451"/>
    </location>
</feature>
<evidence type="ECO:0000313" key="3">
    <source>
        <dbReference type="Proteomes" id="UP000026915"/>
    </source>
</evidence>
<gene>
    <name evidence="2" type="ORF">TCM_040682</name>
</gene>
<accession>A0A061GU54</accession>